<comment type="similarity">
    <text evidence="2">Belongs to the enolase family.</text>
</comment>
<proteinExistence type="inferred from homology"/>
<feature type="region of interest" description="Disordered" evidence="7">
    <location>
        <begin position="232"/>
        <end position="251"/>
    </location>
</feature>
<accession>A0ABQ6ML39</accession>
<evidence type="ECO:0000259" key="9">
    <source>
        <dbReference type="SMART" id="SM01193"/>
    </source>
</evidence>
<dbReference type="InterPro" id="IPR029017">
    <property type="entry name" value="Enolase-like_N"/>
</dbReference>
<dbReference type="SUPFAM" id="SSF54826">
    <property type="entry name" value="Enolase N-terminal domain-like"/>
    <property type="match status" value="1"/>
</dbReference>
<comment type="pathway">
    <text evidence="1">Carbohydrate degradation; glycolysis; pyruvate from D-glyceraldehyde 3-phosphate: step 4/5.</text>
</comment>
<keyword evidence="5" id="KW-0324">Glycolysis</keyword>
<dbReference type="EC" id="4.2.1.11" evidence="3"/>
<evidence type="ECO:0000256" key="4">
    <source>
        <dbReference type="ARBA" id="ARBA00022842"/>
    </source>
</evidence>
<evidence type="ECO:0000256" key="2">
    <source>
        <dbReference type="ARBA" id="ARBA00009604"/>
    </source>
</evidence>
<dbReference type="SMART" id="SM01193">
    <property type="entry name" value="Enolase_N"/>
    <property type="match status" value="1"/>
</dbReference>
<feature type="domain" description="Enolase N-terminal" evidence="9">
    <location>
        <begin position="62"/>
        <end position="166"/>
    </location>
</feature>
<organism evidence="10 11">
    <name type="scientific">Tetraparma gracilis</name>
    <dbReference type="NCBI Taxonomy" id="2962635"/>
    <lineage>
        <taxon>Eukaryota</taxon>
        <taxon>Sar</taxon>
        <taxon>Stramenopiles</taxon>
        <taxon>Ochrophyta</taxon>
        <taxon>Bolidophyceae</taxon>
        <taxon>Parmales</taxon>
        <taxon>Triparmaceae</taxon>
        <taxon>Tetraparma</taxon>
    </lineage>
</organism>
<evidence type="ECO:0000256" key="1">
    <source>
        <dbReference type="ARBA" id="ARBA00005031"/>
    </source>
</evidence>
<gene>
    <name evidence="10" type="ORF">TeGR_g12481</name>
</gene>
<keyword evidence="6" id="KW-0456">Lyase</keyword>
<dbReference type="Pfam" id="PF00113">
    <property type="entry name" value="Enolase_C"/>
    <property type="match status" value="2"/>
</dbReference>
<keyword evidence="4" id="KW-0460">Magnesium</keyword>
<evidence type="ECO:0000256" key="7">
    <source>
        <dbReference type="SAM" id="MobiDB-lite"/>
    </source>
</evidence>
<evidence type="ECO:0000256" key="3">
    <source>
        <dbReference type="ARBA" id="ARBA00012058"/>
    </source>
</evidence>
<dbReference type="SUPFAM" id="SSF51604">
    <property type="entry name" value="Enolase C-terminal domain-like"/>
    <property type="match status" value="1"/>
</dbReference>
<evidence type="ECO:0000313" key="11">
    <source>
        <dbReference type="Proteomes" id="UP001165060"/>
    </source>
</evidence>
<dbReference type="InterPro" id="IPR020810">
    <property type="entry name" value="Enolase_C"/>
</dbReference>
<dbReference type="Proteomes" id="UP001165060">
    <property type="component" value="Unassembled WGS sequence"/>
</dbReference>
<dbReference type="InterPro" id="IPR036849">
    <property type="entry name" value="Enolase-like_C_sf"/>
</dbReference>
<protein>
    <recommendedName>
        <fullName evidence="3">phosphopyruvate hydratase</fullName>
        <ecNumber evidence="3">4.2.1.11</ecNumber>
    </recommendedName>
</protein>
<feature type="domain" description="Enolase C-terminal TIM barrel" evidence="8">
    <location>
        <begin position="174"/>
        <end position="529"/>
    </location>
</feature>
<dbReference type="InterPro" id="IPR000941">
    <property type="entry name" value="Enolase"/>
</dbReference>
<dbReference type="Gene3D" id="3.20.20.120">
    <property type="entry name" value="Enolase-like C-terminal domain"/>
    <property type="match status" value="1"/>
</dbReference>
<dbReference type="PANTHER" id="PTHR11902:SF1">
    <property type="entry name" value="ENOLASE"/>
    <property type="match status" value="1"/>
</dbReference>
<keyword evidence="11" id="KW-1185">Reference proteome</keyword>
<evidence type="ECO:0000256" key="6">
    <source>
        <dbReference type="ARBA" id="ARBA00023239"/>
    </source>
</evidence>
<dbReference type="EMBL" id="BRYB01002943">
    <property type="protein sequence ID" value="GMI27894.1"/>
    <property type="molecule type" value="Genomic_DNA"/>
</dbReference>
<dbReference type="Gene3D" id="3.30.390.10">
    <property type="entry name" value="Enolase-like, N-terminal domain"/>
    <property type="match status" value="1"/>
</dbReference>
<reference evidence="10 11" key="1">
    <citation type="journal article" date="2023" name="Commun. Biol.">
        <title>Genome analysis of Parmales, the sister group of diatoms, reveals the evolutionary specialization of diatoms from phago-mixotrophs to photoautotrophs.</title>
        <authorList>
            <person name="Ban H."/>
            <person name="Sato S."/>
            <person name="Yoshikawa S."/>
            <person name="Yamada K."/>
            <person name="Nakamura Y."/>
            <person name="Ichinomiya M."/>
            <person name="Sato N."/>
            <person name="Blanc-Mathieu R."/>
            <person name="Endo H."/>
            <person name="Kuwata A."/>
            <person name="Ogata H."/>
        </authorList>
    </citation>
    <scope>NUCLEOTIDE SEQUENCE [LARGE SCALE GENOMIC DNA]</scope>
</reference>
<dbReference type="PANTHER" id="PTHR11902">
    <property type="entry name" value="ENOLASE"/>
    <property type="match status" value="1"/>
</dbReference>
<sequence length="529" mass="56188">MNASEKTSVEEDRREIVEYMTTHRLEENMNELLNELVKDRPDDPYLDLSQAIELKSGSSQKIINVTARSVAGSDGRPALEAEVETIRGVFRAVVSNMGKGSVDHSVSTILTLLGDQLLNKDPAKQEQIDAILSEDDSVPADAVLALSIACCKAGAKFNEAEWFQHIASLANVSDPRIPMPWFTVVAGGQFAENELYPASVSFADTGAASVAGAVATAQKVFGAFPQACVEPAEETTDEETGAVSGGGGGLASRPNAGKMGAYAPAFEGMTDVLRTLKKVIKQVEAPEEGSEEPAASVKLSVNMNVSAYSEKIEGDGDDEETAFQYELSKWAAPDAVKILKSSGEMVDDYFEWLQQFPLVSIEDGFEKKDSGSLIALKEKVEGEVTRLAEAAEAGEEEPSPFSSDLGGSDGVALQLIGNETIANADDIVRAEEKQTSNACALSLAKAGTITKYIALHAKAETLGVPVICVSEHEGDSTEVFSAHLAVGTRAAQFRAGGLLDFASTDKYNELARIAGGDEGPEYVGANFRK</sequence>
<name>A0ABQ6ML39_9STRA</name>
<comment type="caution">
    <text evidence="10">The sequence shown here is derived from an EMBL/GenBank/DDBJ whole genome shotgun (WGS) entry which is preliminary data.</text>
</comment>
<dbReference type="InterPro" id="IPR020811">
    <property type="entry name" value="Enolase_N"/>
</dbReference>
<evidence type="ECO:0000256" key="5">
    <source>
        <dbReference type="ARBA" id="ARBA00023152"/>
    </source>
</evidence>
<evidence type="ECO:0000313" key="10">
    <source>
        <dbReference type="EMBL" id="GMI27894.1"/>
    </source>
</evidence>
<dbReference type="SMART" id="SM01192">
    <property type="entry name" value="Enolase_C"/>
    <property type="match status" value="1"/>
</dbReference>
<evidence type="ECO:0000259" key="8">
    <source>
        <dbReference type="SMART" id="SM01192"/>
    </source>
</evidence>